<dbReference type="AlphaFoldDB" id="A0A6N4SMG7"/>
<accession>A0A6N4SMG7</accession>
<keyword evidence="1" id="KW-1134">Transmembrane beta strand</keyword>
<dbReference type="KEGG" id="chu:CHU_0166"/>
<dbReference type="EMBL" id="CP000383">
    <property type="protein sequence ID" value="ABG57458.1"/>
    <property type="molecule type" value="Genomic_DNA"/>
</dbReference>
<evidence type="ECO:0000313" key="5">
    <source>
        <dbReference type="Proteomes" id="UP000001822"/>
    </source>
</evidence>
<evidence type="ECO:0000256" key="2">
    <source>
        <dbReference type="ARBA" id="ARBA00022692"/>
    </source>
</evidence>
<dbReference type="InterPro" id="IPR039910">
    <property type="entry name" value="D15-like"/>
</dbReference>
<dbReference type="PANTHER" id="PTHR12815">
    <property type="entry name" value="SORTING AND ASSEMBLY MACHINERY SAMM50 PROTEIN FAMILY MEMBER"/>
    <property type="match status" value="1"/>
</dbReference>
<dbReference type="InterPro" id="IPR010827">
    <property type="entry name" value="BamA/TamA_POTRA"/>
</dbReference>
<dbReference type="Pfam" id="PF07244">
    <property type="entry name" value="POTRA"/>
    <property type="match status" value="1"/>
</dbReference>
<dbReference type="Gene3D" id="2.40.160.50">
    <property type="entry name" value="membrane protein fhac: a member of the omp85/tpsb transporter family"/>
    <property type="match status" value="1"/>
</dbReference>
<feature type="domain" description="POTRA" evidence="3">
    <location>
        <begin position="174"/>
        <end position="223"/>
    </location>
</feature>
<reference evidence="4 5" key="1">
    <citation type="journal article" date="2007" name="Appl. Environ. Microbiol.">
        <title>Genome sequence of the cellulolytic gliding bacterium Cytophaga hutchinsonii.</title>
        <authorList>
            <person name="Xie G."/>
            <person name="Bruce D.C."/>
            <person name="Challacombe J.F."/>
            <person name="Chertkov O."/>
            <person name="Detter J.C."/>
            <person name="Gilna P."/>
            <person name="Han C.S."/>
            <person name="Lucas S."/>
            <person name="Misra M."/>
            <person name="Myers G.L."/>
            <person name="Richardson P."/>
            <person name="Tapia R."/>
            <person name="Thayer N."/>
            <person name="Thompson L.S."/>
            <person name="Brettin T.S."/>
            <person name="Henrissat B."/>
            <person name="Wilson D.B."/>
            <person name="McBride M.J."/>
        </authorList>
    </citation>
    <scope>NUCLEOTIDE SEQUENCE [LARGE SCALE GENOMIC DNA]</scope>
    <source>
        <strain evidence="5">ATCC 33406 / DSM 1761 / CIP 103989 / NBRC 15051 / NCIMB 9469 / D465</strain>
    </source>
</reference>
<keyword evidence="5" id="KW-1185">Reference proteome</keyword>
<dbReference type="Gene3D" id="3.10.20.310">
    <property type="entry name" value="membrane protein fhac"/>
    <property type="match status" value="1"/>
</dbReference>
<dbReference type="PANTHER" id="PTHR12815:SF18">
    <property type="entry name" value="SORTING AND ASSEMBLY MACHINERY COMPONENT 50 HOMOLOG"/>
    <property type="match status" value="1"/>
</dbReference>
<protein>
    <submittedName>
        <fullName evidence="4">Outer membrane protein</fullName>
    </submittedName>
</protein>
<evidence type="ECO:0000259" key="3">
    <source>
        <dbReference type="Pfam" id="PF07244"/>
    </source>
</evidence>
<dbReference type="Proteomes" id="UP000001822">
    <property type="component" value="Chromosome"/>
</dbReference>
<evidence type="ECO:0000256" key="1">
    <source>
        <dbReference type="ARBA" id="ARBA00022452"/>
    </source>
</evidence>
<dbReference type="RefSeq" id="WP_011583574.1">
    <property type="nucleotide sequence ID" value="NC_008255.1"/>
</dbReference>
<sequence>MNRLFYIFILVICPFFNSIGQNWNLIIHNQAVQDGMKRFDYEKTPKDSLTGLRTVNQYVLSLHEASYLEAATDSILYKKDTLEAFVHIGPRHHWSVLQSGNVPDEYLFRSGYKQKFYSNTKFSFKELAALENAIIKYSENNGYPFAVIALDSIDLEQTYFRATLNYHSGPLIRFDTVAIIGNARVKRKYLESYLGIVPGSLYNQQKVKNLERQLRQVQYLKVTKSPEVFFSKGNAQPVLYVDTRKCNQLDGYLGFQPSSKTNGKLLLTGEFNMNLKNLLQSGKELSVQWKRYDVQSQLLNTSYLHPRLFHSNVDIKLNFNLLKQDTSYLVLDRNIAVFFGLSPASKIKFSTGLKSNTAIGTTQLANIEGANSDFRYLNYGIGYAFNSLDDIFYPMTGWNIDVGVSVGNKKIINYIMPVNPEDAIPTTSTQYGADIDVQKFFRIGKKATLLNHFQGGTVQSENLVLSDLYRVGGLKTLRGFNENNYFVSDFAIYTLEYRYFTDESSYVMLFVNQGYIENKLNNNYTDWPIGFGTGISFSTKAGIFQFIYALGGAKDQPISLNLSKIHFGLVTRF</sequence>
<proteinExistence type="predicted"/>
<gene>
    <name evidence="4" type="ordered locus">CHU_0166</name>
</gene>
<keyword evidence="1" id="KW-0472">Membrane</keyword>
<dbReference type="GO" id="GO:0019867">
    <property type="term" value="C:outer membrane"/>
    <property type="evidence" value="ECO:0007669"/>
    <property type="project" value="InterPro"/>
</dbReference>
<keyword evidence="2" id="KW-0812">Transmembrane</keyword>
<evidence type="ECO:0000313" key="4">
    <source>
        <dbReference type="EMBL" id="ABG57458.1"/>
    </source>
</evidence>
<organism evidence="4 5">
    <name type="scientific">Cytophaga hutchinsonii (strain ATCC 33406 / DSM 1761 / CIP 103989 / NBRC 15051 / NCIMB 9469 / D465)</name>
    <dbReference type="NCBI Taxonomy" id="269798"/>
    <lineage>
        <taxon>Bacteria</taxon>
        <taxon>Pseudomonadati</taxon>
        <taxon>Bacteroidota</taxon>
        <taxon>Cytophagia</taxon>
        <taxon>Cytophagales</taxon>
        <taxon>Cytophagaceae</taxon>
        <taxon>Cytophaga</taxon>
    </lineage>
</organism>
<name>A0A6N4SMG7_CYTH3</name>